<evidence type="ECO:0000256" key="1">
    <source>
        <dbReference type="PROSITE-ProRule" id="PRU00339"/>
    </source>
</evidence>
<dbReference type="SMART" id="SM00028">
    <property type="entry name" value="TPR"/>
    <property type="match status" value="5"/>
</dbReference>
<dbReference type="EMBL" id="CP000473">
    <property type="protein sequence ID" value="ABJ81225.1"/>
    <property type="molecule type" value="Genomic_DNA"/>
</dbReference>
<evidence type="ECO:0000256" key="2">
    <source>
        <dbReference type="SAM" id="MobiDB-lite"/>
    </source>
</evidence>
<protein>
    <submittedName>
        <fullName evidence="3">Tetratricopeptide TPR_2 repeat protein</fullName>
    </submittedName>
</protein>
<dbReference type="SUPFAM" id="SSF48452">
    <property type="entry name" value="TPR-like"/>
    <property type="match status" value="1"/>
</dbReference>
<organism evidence="3">
    <name type="scientific">Solibacter usitatus (strain Ellin6076)</name>
    <dbReference type="NCBI Taxonomy" id="234267"/>
    <lineage>
        <taxon>Bacteria</taxon>
        <taxon>Pseudomonadati</taxon>
        <taxon>Acidobacteriota</taxon>
        <taxon>Terriglobia</taxon>
        <taxon>Bryobacterales</taxon>
        <taxon>Solibacteraceae</taxon>
        <taxon>Candidatus Solibacter</taxon>
    </lineage>
</organism>
<dbReference type="HOGENOM" id="CLU_808672_0_0_0"/>
<dbReference type="OrthoDB" id="128556at2"/>
<feature type="compositionally biased region" description="Polar residues" evidence="2">
    <location>
        <begin position="334"/>
        <end position="343"/>
    </location>
</feature>
<feature type="repeat" description="TPR" evidence="1">
    <location>
        <begin position="268"/>
        <end position="301"/>
    </location>
</feature>
<feature type="repeat" description="TPR" evidence="1">
    <location>
        <begin position="55"/>
        <end position="88"/>
    </location>
</feature>
<feature type="region of interest" description="Disordered" evidence="2">
    <location>
        <begin position="319"/>
        <end position="343"/>
    </location>
</feature>
<keyword evidence="1" id="KW-0802">TPR repeat</keyword>
<proteinExistence type="predicted"/>
<dbReference type="PANTHER" id="PTHR12558">
    <property type="entry name" value="CELL DIVISION CYCLE 16,23,27"/>
    <property type="match status" value="1"/>
</dbReference>
<dbReference type="STRING" id="234267.Acid_0212"/>
<feature type="repeat" description="TPR" evidence="1">
    <location>
        <begin position="164"/>
        <end position="197"/>
    </location>
</feature>
<dbReference type="Gene3D" id="1.25.40.10">
    <property type="entry name" value="Tetratricopeptide repeat domain"/>
    <property type="match status" value="3"/>
</dbReference>
<dbReference type="PROSITE" id="PS50293">
    <property type="entry name" value="TPR_REGION"/>
    <property type="match status" value="1"/>
</dbReference>
<dbReference type="PANTHER" id="PTHR12558:SF13">
    <property type="entry name" value="CELL DIVISION CYCLE PROTEIN 27 HOMOLOG"/>
    <property type="match status" value="1"/>
</dbReference>
<feature type="compositionally biased region" description="Basic and acidic residues" evidence="2">
    <location>
        <begin position="319"/>
        <end position="331"/>
    </location>
</feature>
<accession>Q02CJ1</accession>
<dbReference type="InterPro" id="IPR019734">
    <property type="entry name" value="TPR_rpt"/>
</dbReference>
<dbReference type="KEGG" id="sus:Acid_0212"/>
<dbReference type="Pfam" id="PF13432">
    <property type="entry name" value="TPR_16"/>
    <property type="match status" value="3"/>
</dbReference>
<gene>
    <name evidence="3" type="ordered locus">Acid_0212</name>
</gene>
<dbReference type="PROSITE" id="PS50005">
    <property type="entry name" value="TPR"/>
    <property type="match status" value="3"/>
</dbReference>
<dbReference type="AlphaFoldDB" id="Q02CJ1"/>
<dbReference type="InterPro" id="IPR011990">
    <property type="entry name" value="TPR-like_helical_dom_sf"/>
</dbReference>
<dbReference type="InParanoid" id="Q02CJ1"/>
<evidence type="ECO:0000313" key="3">
    <source>
        <dbReference type="EMBL" id="ABJ81225.1"/>
    </source>
</evidence>
<dbReference type="eggNOG" id="COG0457">
    <property type="taxonomic scope" value="Bacteria"/>
</dbReference>
<sequence length="343" mass="37777" precursor="true">MIRSNPVVLAFFLFLAASPTFEESFRAGLIALQRNDLNAAAENLVAAAKLAPANGRVWVALAQTYWKRKENEKAEEAARKAATLAPSDALVFSTLAIYYGESGQTLKAAEAEAKYSALTPRDAGAREKAESLYFEAVQPLLQQQKFADAIAILGTATERLKNSAQLELALGVAYYGMRRFDEAAGAFLRTIAISPAIDQPYLFLGKFLGQIPGRLPEVTEQFARYERASPESSTGYLLHAKALNAQSIEPEAARKLLEKALSINERDASGHFELGSVLDRMQQYADAAREFERAIELDPAEPAAHYRLSRVYDRLGKPDAARAERERHAKLVEAQQTGQMRLP</sequence>
<name>Q02CJ1_SOLUE</name>
<reference evidence="3" key="1">
    <citation type="submission" date="2006-10" db="EMBL/GenBank/DDBJ databases">
        <title>Complete sequence of Solibacter usitatus Ellin6076.</title>
        <authorList>
            <consortium name="US DOE Joint Genome Institute"/>
            <person name="Copeland A."/>
            <person name="Lucas S."/>
            <person name="Lapidus A."/>
            <person name="Barry K."/>
            <person name="Detter J.C."/>
            <person name="Glavina del Rio T."/>
            <person name="Hammon N."/>
            <person name="Israni S."/>
            <person name="Dalin E."/>
            <person name="Tice H."/>
            <person name="Pitluck S."/>
            <person name="Thompson L.S."/>
            <person name="Brettin T."/>
            <person name="Bruce D."/>
            <person name="Han C."/>
            <person name="Tapia R."/>
            <person name="Gilna P."/>
            <person name="Schmutz J."/>
            <person name="Larimer F."/>
            <person name="Land M."/>
            <person name="Hauser L."/>
            <person name="Kyrpides N."/>
            <person name="Mikhailova N."/>
            <person name="Janssen P.H."/>
            <person name="Kuske C.R."/>
            <person name="Richardson P."/>
        </authorList>
    </citation>
    <scope>NUCLEOTIDE SEQUENCE</scope>
    <source>
        <strain evidence="3">Ellin6076</strain>
    </source>
</reference>